<name>A0A8X7CUK9_9ARAC</name>
<dbReference type="AlphaFoldDB" id="A0A8X7CUK9"/>
<accession>A0A8X7CUK9</accession>
<gene>
    <name evidence="2" type="ORF">TNIN_72311</name>
</gene>
<feature type="compositionally biased region" description="Basic residues" evidence="1">
    <location>
        <begin position="108"/>
        <end position="119"/>
    </location>
</feature>
<dbReference type="Proteomes" id="UP000886998">
    <property type="component" value="Unassembled WGS sequence"/>
</dbReference>
<reference evidence="2" key="1">
    <citation type="submission" date="2020-08" db="EMBL/GenBank/DDBJ databases">
        <title>Multicomponent nature underlies the extraordinary mechanical properties of spider dragline silk.</title>
        <authorList>
            <person name="Kono N."/>
            <person name="Nakamura H."/>
            <person name="Mori M."/>
            <person name="Yoshida Y."/>
            <person name="Ohtoshi R."/>
            <person name="Malay A.D."/>
            <person name="Moran D.A.P."/>
            <person name="Tomita M."/>
            <person name="Numata K."/>
            <person name="Arakawa K."/>
        </authorList>
    </citation>
    <scope>NUCLEOTIDE SEQUENCE</scope>
</reference>
<organism evidence="2 3">
    <name type="scientific">Trichonephila inaurata madagascariensis</name>
    <dbReference type="NCBI Taxonomy" id="2747483"/>
    <lineage>
        <taxon>Eukaryota</taxon>
        <taxon>Metazoa</taxon>
        <taxon>Ecdysozoa</taxon>
        <taxon>Arthropoda</taxon>
        <taxon>Chelicerata</taxon>
        <taxon>Arachnida</taxon>
        <taxon>Araneae</taxon>
        <taxon>Araneomorphae</taxon>
        <taxon>Entelegynae</taxon>
        <taxon>Araneoidea</taxon>
        <taxon>Nephilidae</taxon>
        <taxon>Trichonephila</taxon>
        <taxon>Trichonephila inaurata</taxon>
    </lineage>
</organism>
<dbReference type="OrthoDB" id="10288229at2759"/>
<feature type="region of interest" description="Disordered" evidence="1">
    <location>
        <begin position="88"/>
        <end position="119"/>
    </location>
</feature>
<proteinExistence type="predicted"/>
<sequence length="119" mass="13455">MPTEFHCHRYVYHLPTEDQIRLLSLLTAHTKGSKGEAPSSEYRIPPEPYGTSFDIDPCERLKAVVSILCTYSNEVLFNSDVFPPREKKQSLIGPQQCGKQMSPEMIGHSRHVPRRMGAG</sequence>
<evidence type="ECO:0000313" key="3">
    <source>
        <dbReference type="Proteomes" id="UP000886998"/>
    </source>
</evidence>
<comment type="caution">
    <text evidence="2">The sequence shown here is derived from an EMBL/GenBank/DDBJ whole genome shotgun (WGS) entry which is preliminary data.</text>
</comment>
<dbReference type="EMBL" id="BMAV01023121">
    <property type="protein sequence ID" value="GFY78652.1"/>
    <property type="molecule type" value="Genomic_DNA"/>
</dbReference>
<evidence type="ECO:0000313" key="2">
    <source>
        <dbReference type="EMBL" id="GFY78652.1"/>
    </source>
</evidence>
<protein>
    <submittedName>
        <fullName evidence="2">Uncharacterized protein</fullName>
    </submittedName>
</protein>
<evidence type="ECO:0000256" key="1">
    <source>
        <dbReference type="SAM" id="MobiDB-lite"/>
    </source>
</evidence>
<keyword evidence="3" id="KW-1185">Reference proteome</keyword>